<keyword evidence="8" id="KW-1185">Reference proteome</keyword>
<feature type="region of interest" description="Disordered" evidence="5">
    <location>
        <begin position="333"/>
        <end position="352"/>
    </location>
</feature>
<dbReference type="PANTHER" id="PTHR22980:SF5">
    <property type="entry name" value="CENP-T_HISTONE H4 HISTONE FOLD DOMAIN-CONTAINING PROTEIN"/>
    <property type="match status" value="1"/>
</dbReference>
<dbReference type="GO" id="GO:0000712">
    <property type="term" value="P:resolution of meiotic recombination intermediates"/>
    <property type="evidence" value="ECO:0007669"/>
    <property type="project" value="TreeGrafter"/>
</dbReference>
<organism evidence="7 8">
    <name type="scientific">Lachnellula willkommii</name>
    <dbReference type="NCBI Taxonomy" id="215461"/>
    <lineage>
        <taxon>Eukaryota</taxon>
        <taxon>Fungi</taxon>
        <taxon>Dikarya</taxon>
        <taxon>Ascomycota</taxon>
        <taxon>Pezizomycotina</taxon>
        <taxon>Leotiomycetes</taxon>
        <taxon>Helotiales</taxon>
        <taxon>Lachnaceae</taxon>
        <taxon>Lachnellula</taxon>
    </lineage>
</organism>
<feature type="domain" description="CENP-T/Histone H4 histone fold" evidence="6">
    <location>
        <begin position="444"/>
        <end position="519"/>
    </location>
</feature>
<feature type="compositionally biased region" description="Polar residues" evidence="5">
    <location>
        <begin position="65"/>
        <end position="80"/>
    </location>
</feature>
<evidence type="ECO:0000256" key="2">
    <source>
        <dbReference type="ARBA" id="ARBA00004286"/>
    </source>
</evidence>
<evidence type="ECO:0000259" key="6">
    <source>
        <dbReference type="Pfam" id="PF15511"/>
    </source>
</evidence>
<dbReference type="PANTHER" id="PTHR22980">
    <property type="entry name" value="CORTISTATIN"/>
    <property type="match status" value="1"/>
</dbReference>
<evidence type="ECO:0000256" key="5">
    <source>
        <dbReference type="SAM" id="MobiDB-lite"/>
    </source>
</evidence>
<dbReference type="CDD" id="cd22920">
    <property type="entry name" value="HFD_CENP-T"/>
    <property type="match status" value="1"/>
</dbReference>
<dbReference type="Pfam" id="PF15511">
    <property type="entry name" value="CENP-T_C"/>
    <property type="match status" value="2"/>
</dbReference>
<feature type="region of interest" description="Disordered" evidence="5">
    <location>
        <begin position="363"/>
        <end position="408"/>
    </location>
</feature>
<dbReference type="SUPFAM" id="SSF47113">
    <property type="entry name" value="Histone-fold"/>
    <property type="match status" value="1"/>
</dbReference>
<dbReference type="GO" id="GO:0046982">
    <property type="term" value="F:protein heterodimerization activity"/>
    <property type="evidence" value="ECO:0007669"/>
    <property type="project" value="InterPro"/>
</dbReference>
<dbReference type="GO" id="GO:0003682">
    <property type="term" value="F:chromatin binding"/>
    <property type="evidence" value="ECO:0007669"/>
    <property type="project" value="TreeGrafter"/>
</dbReference>
<dbReference type="GO" id="GO:0071821">
    <property type="term" value="C:FANCM-MHF complex"/>
    <property type="evidence" value="ECO:0007669"/>
    <property type="project" value="TreeGrafter"/>
</dbReference>
<protein>
    <submittedName>
        <fullName evidence="7">Inner kinetochore subunit</fullName>
    </submittedName>
</protein>
<sequence length="587" mass="64614">MSTHPQNGNAPPDGSSARLPRITPRNSDSDNVLATAAKETPYGTLRQLANIPRPTTPLRRASSAGPPSQRSTRRTPTGQLRTPGAAQRIYGSGRRAVAVTPHGRAAQRELEARRAGFTPARKDRRRSGRQQRETPRDTLRALSRILAPKTLPIVPTPHGPRPPNVNFRLPGEDDLDDGPELERPRLSLPIGDEEDDDDSLLLPPQSAGLEDENFTVQSIELGRRAISEQPLNRFSRGSFGSVRLSDQFADLNQLEFDGGDAYDSSIIAGQAFEDDDLPGDISGLPGRSDNTETLRDLGLDRGRISLASGRNSDIRPGTVSADDTETFVFTVPPRDVTELQESDQPEESLIQVEDEVQYEVPYDVPDEDVPDDDVPDDDVPDDDVPDEDDDEVDNIGTEDHDLASSPPPAGIDISLQDTTLQEGDLVSAAKLKAVRKKRLKISKHGIQYPSLPVGVVKKLATSYARMGGSRTKISTETLDAIMQASDWFFEQVSDDLGAYAKHAGRKTIDESDIVTLMARFVFPSYQTILVHSLKFGNRQRQTNATTTPFSLAQKHLPRELLQDLRMVPPSKLKKGRQLQRVEEEAEE</sequence>
<dbReference type="InterPro" id="IPR035425">
    <property type="entry name" value="CENP-T/H4_C"/>
</dbReference>
<evidence type="ECO:0000256" key="4">
    <source>
        <dbReference type="ARBA" id="ARBA00023242"/>
    </source>
</evidence>
<feature type="domain" description="CENP-T/Histone H4 histone fold" evidence="6">
    <location>
        <begin position="537"/>
        <end position="568"/>
    </location>
</feature>
<dbReference type="GO" id="GO:0005694">
    <property type="term" value="C:chromosome"/>
    <property type="evidence" value="ECO:0007669"/>
    <property type="project" value="UniProtKB-SubCell"/>
</dbReference>
<proteinExistence type="predicted"/>
<keyword evidence="4" id="KW-0539">Nucleus</keyword>
<reference evidence="7 8" key="1">
    <citation type="submission" date="2018-05" db="EMBL/GenBank/DDBJ databases">
        <title>Genome sequencing and assembly of the regulated plant pathogen Lachnellula willkommii and related sister species for the development of diagnostic species identification markers.</title>
        <authorList>
            <person name="Giroux E."/>
            <person name="Bilodeau G."/>
        </authorList>
    </citation>
    <scope>NUCLEOTIDE SEQUENCE [LARGE SCALE GENOMIC DNA]</scope>
    <source>
        <strain evidence="7 8">CBS 172.35</strain>
    </source>
</reference>
<evidence type="ECO:0000256" key="1">
    <source>
        <dbReference type="ARBA" id="ARBA00004123"/>
    </source>
</evidence>
<dbReference type="AlphaFoldDB" id="A0A559MGR1"/>
<keyword evidence="3" id="KW-0158">Chromosome</keyword>
<feature type="compositionally biased region" description="Pro residues" evidence="5">
    <location>
        <begin position="154"/>
        <end position="163"/>
    </location>
</feature>
<feature type="region of interest" description="Disordered" evidence="5">
    <location>
        <begin position="1"/>
        <end position="198"/>
    </location>
</feature>
<accession>A0A559MGR1</accession>
<evidence type="ECO:0000313" key="8">
    <source>
        <dbReference type="Proteomes" id="UP000315522"/>
    </source>
</evidence>
<dbReference type="InterPro" id="IPR009072">
    <property type="entry name" value="Histone-fold"/>
</dbReference>
<dbReference type="Gene3D" id="1.10.20.10">
    <property type="entry name" value="Histone, subunit A"/>
    <property type="match status" value="1"/>
</dbReference>
<dbReference type="GO" id="GO:0031297">
    <property type="term" value="P:replication fork processing"/>
    <property type="evidence" value="ECO:0007669"/>
    <property type="project" value="TreeGrafter"/>
</dbReference>
<comment type="caution">
    <text evidence="7">The sequence shown here is derived from an EMBL/GenBank/DDBJ whole genome shotgun (WGS) entry which is preliminary data.</text>
</comment>
<gene>
    <name evidence="7" type="primary">cnp20</name>
    <name evidence="7" type="ORF">LAWI1_G000512</name>
</gene>
<feature type="compositionally biased region" description="Acidic residues" evidence="5">
    <location>
        <begin position="338"/>
        <end position="352"/>
    </location>
</feature>
<dbReference type="Proteomes" id="UP000315522">
    <property type="component" value="Unassembled WGS sequence"/>
</dbReference>
<feature type="compositionally biased region" description="Acidic residues" evidence="5">
    <location>
        <begin position="364"/>
        <end position="393"/>
    </location>
</feature>
<evidence type="ECO:0000256" key="3">
    <source>
        <dbReference type="ARBA" id="ARBA00022454"/>
    </source>
</evidence>
<dbReference type="EMBL" id="QGML01000377">
    <property type="protein sequence ID" value="TVY92153.1"/>
    <property type="molecule type" value="Genomic_DNA"/>
</dbReference>
<feature type="compositionally biased region" description="Basic and acidic residues" evidence="5">
    <location>
        <begin position="130"/>
        <end position="139"/>
    </location>
</feature>
<name>A0A559MGR1_9HELO</name>
<comment type="subcellular location">
    <subcellularLocation>
        <location evidence="2">Chromosome</location>
    </subcellularLocation>
    <subcellularLocation>
        <location evidence="1">Nucleus</location>
    </subcellularLocation>
</comment>
<evidence type="ECO:0000313" key="7">
    <source>
        <dbReference type="EMBL" id="TVY92153.1"/>
    </source>
</evidence>